<gene>
    <name evidence="2" type="ORF">QTJ16_001249</name>
</gene>
<evidence type="ECO:0000256" key="1">
    <source>
        <dbReference type="SAM" id="MobiDB-lite"/>
    </source>
</evidence>
<dbReference type="AlphaFoldDB" id="A0AAD9T800"/>
<reference evidence="2" key="1">
    <citation type="submission" date="2023-06" db="EMBL/GenBank/DDBJ databases">
        <title>Draft genome of Marssonina rosae.</title>
        <authorList>
            <person name="Cheng Q."/>
        </authorList>
    </citation>
    <scope>NUCLEOTIDE SEQUENCE</scope>
    <source>
        <strain evidence="2">R4</strain>
    </source>
</reference>
<feature type="compositionally biased region" description="Low complexity" evidence="1">
    <location>
        <begin position="11"/>
        <end position="22"/>
    </location>
</feature>
<dbReference type="EMBL" id="JAUBYV010000001">
    <property type="protein sequence ID" value="KAK2630429.1"/>
    <property type="molecule type" value="Genomic_DNA"/>
</dbReference>
<sequence length="123" mass="13255">MRCPTGDENKPTQTPQTAATPQLWGTVGKDWMGGGRVLGTVQYIQSPLLPQIGRFNSRGRGQYATVQDSTRREDCNSIRSSPHPSSIGNQMLDTVDYPLESAPAAIPSECKTAPCKTAPHTLA</sequence>
<feature type="compositionally biased region" description="Polar residues" evidence="1">
    <location>
        <begin position="77"/>
        <end position="91"/>
    </location>
</feature>
<accession>A0AAD9T800</accession>
<organism evidence="2 3">
    <name type="scientific">Diplocarpon rosae</name>
    <dbReference type="NCBI Taxonomy" id="946125"/>
    <lineage>
        <taxon>Eukaryota</taxon>
        <taxon>Fungi</taxon>
        <taxon>Dikarya</taxon>
        <taxon>Ascomycota</taxon>
        <taxon>Pezizomycotina</taxon>
        <taxon>Leotiomycetes</taxon>
        <taxon>Helotiales</taxon>
        <taxon>Drepanopezizaceae</taxon>
        <taxon>Diplocarpon</taxon>
    </lineage>
</organism>
<feature type="region of interest" description="Disordered" evidence="1">
    <location>
        <begin position="66"/>
        <end position="91"/>
    </location>
</feature>
<evidence type="ECO:0000313" key="3">
    <source>
        <dbReference type="Proteomes" id="UP001285354"/>
    </source>
</evidence>
<evidence type="ECO:0000313" key="2">
    <source>
        <dbReference type="EMBL" id="KAK2630429.1"/>
    </source>
</evidence>
<comment type="caution">
    <text evidence="2">The sequence shown here is derived from an EMBL/GenBank/DDBJ whole genome shotgun (WGS) entry which is preliminary data.</text>
</comment>
<feature type="compositionally biased region" description="Basic and acidic residues" evidence="1">
    <location>
        <begin position="1"/>
        <end position="10"/>
    </location>
</feature>
<feature type="region of interest" description="Disordered" evidence="1">
    <location>
        <begin position="1"/>
        <end position="25"/>
    </location>
</feature>
<protein>
    <submittedName>
        <fullName evidence="2">Uncharacterized protein</fullName>
    </submittedName>
</protein>
<keyword evidence="3" id="KW-1185">Reference proteome</keyword>
<proteinExistence type="predicted"/>
<name>A0AAD9T800_9HELO</name>
<dbReference type="Proteomes" id="UP001285354">
    <property type="component" value="Unassembled WGS sequence"/>
</dbReference>